<feature type="transmembrane region" description="Helical" evidence="2">
    <location>
        <begin position="512"/>
        <end position="533"/>
    </location>
</feature>
<evidence type="ECO:0000256" key="2">
    <source>
        <dbReference type="SAM" id="Phobius"/>
    </source>
</evidence>
<dbReference type="AlphaFoldDB" id="A0A847UBA7"/>
<feature type="transmembrane region" description="Helical" evidence="2">
    <location>
        <begin position="634"/>
        <end position="656"/>
    </location>
</feature>
<feature type="transmembrane region" description="Helical" evidence="2">
    <location>
        <begin position="402"/>
        <end position="426"/>
    </location>
</feature>
<proteinExistence type="predicted"/>
<feature type="transmembrane region" description="Helical" evidence="2">
    <location>
        <begin position="271"/>
        <end position="298"/>
    </location>
</feature>
<comment type="caution">
    <text evidence="3">The sequence shown here is derived from an EMBL/GenBank/DDBJ whole genome shotgun (WGS) entry which is preliminary data.</text>
</comment>
<dbReference type="RefSeq" id="WP_170092544.1">
    <property type="nucleotide sequence ID" value="NZ_WOYG01000001.1"/>
</dbReference>
<gene>
    <name evidence="3" type="ORF">GOC74_01050</name>
</gene>
<feature type="transmembrane region" description="Helical" evidence="2">
    <location>
        <begin position="157"/>
        <end position="179"/>
    </location>
</feature>
<feature type="transmembrane region" description="Helical" evidence="2">
    <location>
        <begin position="471"/>
        <end position="492"/>
    </location>
</feature>
<sequence length="674" mass="70561">MSGDRPSGVEAQFRSVWSERLSQYGNRAGRFVFGDGVGVTLWLAVVLVLALSWRVGFFITDTYPIANAVANLGDGRLAMTPTDFQYSLTLGTQPGLHEYGGRFYARNYGQVVAALPFLWLLEGASAVAPPRLVLAGGWALGVVGLGRRLAAHFDRRWLRLVAVVVASAWFAVAVVFATALDRSQLPLVALQLSTLAAAGLVAVSCYRLVGTFHDRRVAVAAGVALALATPVGFWATIPKRHVLVTALVFGSVFAFARSRQLDGRASYVAHGLAYGALGLVAWVHAFEGFFLTAALFAVDFLTEPRKSRRRLAVVGGIFALSVLPMAVTNVLINGNPLRPPRLLPGVGPESVELAPTGGPESSGGDTGSGTAGGDVGADPTGDGVDADSTGGDGTQRTLLDELLGLLSPLFVLVTLAETVLTQLAFIGTYAVSAVSDGVAAAGEHERLWEIFVRRGHSASLSGVNDYEPIDLSVVESTPIVGTLLALPAVAVVRLRRHGAAVSRLGPRRQTDLLVASYVVVLTLVYLPRLPLFSQLTVRYLLPVIALASYCPFRLPAVREAITGAPRTTAGVYAGTVLAGSALVAVVLGVLDPALGEAIQFHALLGLCIAAVAAVLVVGRTLAPARVSPRSVAVGMALAGGATTVYLSLASVEYFAYGPFAFDAVELIARLVPIL</sequence>
<feature type="transmembrane region" description="Helical" evidence="2">
    <location>
        <begin position="602"/>
        <end position="622"/>
    </location>
</feature>
<feature type="region of interest" description="Disordered" evidence="1">
    <location>
        <begin position="343"/>
        <end position="392"/>
    </location>
</feature>
<keyword evidence="2" id="KW-0812">Transmembrane</keyword>
<feature type="transmembrane region" description="Helical" evidence="2">
    <location>
        <begin position="217"/>
        <end position="235"/>
    </location>
</feature>
<dbReference type="Proteomes" id="UP000608662">
    <property type="component" value="Unassembled WGS sequence"/>
</dbReference>
<name>A0A847UBA7_9EURY</name>
<feature type="transmembrane region" description="Helical" evidence="2">
    <location>
        <begin position="31"/>
        <end position="53"/>
    </location>
</feature>
<dbReference type="EMBL" id="WOYG01000001">
    <property type="protein sequence ID" value="NLV08524.1"/>
    <property type="molecule type" value="Genomic_DNA"/>
</dbReference>
<organism evidence="3 4">
    <name type="scientific">Halomicrobium mukohataei</name>
    <dbReference type="NCBI Taxonomy" id="57705"/>
    <lineage>
        <taxon>Archaea</taxon>
        <taxon>Methanobacteriati</taxon>
        <taxon>Methanobacteriota</taxon>
        <taxon>Stenosarchaea group</taxon>
        <taxon>Halobacteria</taxon>
        <taxon>Halobacteriales</taxon>
        <taxon>Haloarculaceae</taxon>
        <taxon>Halomicrobium</taxon>
    </lineage>
</organism>
<dbReference type="OrthoDB" id="242535at2157"/>
<evidence type="ECO:0000313" key="4">
    <source>
        <dbReference type="Proteomes" id="UP000608662"/>
    </source>
</evidence>
<feature type="compositionally biased region" description="Gly residues" evidence="1">
    <location>
        <begin position="360"/>
        <end position="375"/>
    </location>
</feature>
<evidence type="ECO:0000313" key="3">
    <source>
        <dbReference type="EMBL" id="NLV08524.1"/>
    </source>
</evidence>
<evidence type="ECO:0008006" key="5">
    <source>
        <dbReference type="Google" id="ProtNLM"/>
    </source>
</evidence>
<keyword evidence="2" id="KW-1133">Transmembrane helix</keyword>
<reference evidence="3" key="1">
    <citation type="submission" date="2019-12" db="EMBL/GenBank/DDBJ databases">
        <title>Whole-genome sequence of Halomicrobium mukohataei pws1.</title>
        <authorList>
            <person name="Verma D.K."/>
            <person name="Gopal K."/>
            <person name="Prasad E.S."/>
        </authorList>
    </citation>
    <scope>NUCLEOTIDE SEQUENCE</scope>
    <source>
        <strain evidence="3">Pws1</strain>
    </source>
</reference>
<feature type="transmembrane region" description="Helical" evidence="2">
    <location>
        <begin position="310"/>
        <end position="332"/>
    </location>
</feature>
<feature type="transmembrane region" description="Helical" evidence="2">
    <location>
        <begin position="241"/>
        <end position="259"/>
    </location>
</feature>
<keyword evidence="2" id="KW-0472">Membrane</keyword>
<protein>
    <recommendedName>
        <fullName evidence="5">Glycosyltransferase RgtA/B/C/D-like domain-containing protein</fullName>
    </recommendedName>
</protein>
<feature type="transmembrane region" description="Helical" evidence="2">
    <location>
        <begin position="539"/>
        <end position="557"/>
    </location>
</feature>
<feature type="transmembrane region" description="Helical" evidence="2">
    <location>
        <begin position="185"/>
        <end position="205"/>
    </location>
</feature>
<evidence type="ECO:0000256" key="1">
    <source>
        <dbReference type="SAM" id="MobiDB-lite"/>
    </source>
</evidence>
<accession>A0A847UBA7</accession>
<feature type="transmembrane region" description="Helical" evidence="2">
    <location>
        <begin position="569"/>
        <end position="590"/>
    </location>
</feature>